<proteinExistence type="predicted"/>
<accession>A0A169PJI7</accession>
<evidence type="ECO:0000313" key="2">
    <source>
        <dbReference type="Proteomes" id="UP000217676"/>
    </source>
</evidence>
<dbReference type="KEGG" id="slau:SLA_7222"/>
<evidence type="ECO:0000313" key="1">
    <source>
        <dbReference type="EMBL" id="BAU88088.1"/>
    </source>
</evidence>
<dbReference type="EMBL" id="AP017424">
    <property type="protein sequence ID" value="BAU88088.1"/>
    <property type="molecule type" value="Genomic_DNA"/>
</dbReference>
<gene>
    <name evidence="1" type="ORF">SLA_7222</name>
</gene>
<reference evidence="1 2" key="1">
    <citation type="journal article" date="2016" name="Genome Announc.">
        <title>Complete Genome Sequence of Thiostrepton-Producing Streptomyces laurentii ATCC 31255.</title>
        <authorList>
            <person name="Doi K."/>
            <person name="Fujino Y."/>
            <person name="Nagayoshi Y."/>
            <person name="Ohshima T."/>
            <person name="Ogata S."/>
        </authorList>
    </citation>
    <scope>NUCLEOTIDE SEQUENCE [LARGE SCALE GENOMIC DNA]</scope>
    <source>
        <strain evidence="1 2">ATCC 31255</strain>
    </source>
</reference>
<dbReference type="RefSeq" id="WP_359884201.1">
    <property type="nucleotide sequence ID" value="NZ_JBEYHT010000071.1"/>
</dbReference>
<keyword evidence="2" id="KW-1185">Reference proteome</keyword>
<organism evidence="1 2">
    <name type="scientific">Streptomyces laurentii</name>
    <dbReference type="NCBI Taxonomy" id="39478"/>
    <lineage>
        <taxon>Bacteria</taxon>
        <taxon>Bacillati</taxon>
        <taxon>Actinomycetota</taxon>
        <taxon>Actinomycetes</taxon>
        <taxon>Kitasatosporales</taxon>
        <taxon>Streptomycetaceae</taxon>
        <taxon>Streptomyces</taxon>
    </lineage>
</organism>
<name>A0A169PJI7_STRLU</name>
<dbReference type="AlphaFoldDB" id="A0A169PJI7"/>
<sequence length="99" mass="10066">MTEPAREVPRLPAVVHNTISGNSPHPSIQAGAIDKLACWWRSATAARPPVCLLLDGVTHADQIRALTSGGSGHLVVATSRLPLAGGRTVSTAPAEGAGA</sequence>
<protein>
    <submittedName>
        <fullName evidence="1">Regulator protein</fullName>
    </submittedName>
</protein>
<dbReference type="Proteomes" id="UP000217676">
    <property type="component" value="Chromosome"/>
</dbReference>